<organism evidence="3 4">
    <name type="scientific">Dendryphion nanum</name>
    <dbReference type="NCBI Taxonomy" id="256645"/>
    <lineage>
        <taxon>Eukaryota</taxon>
        <taxon>Fungi</taxon>
        <taxon>Dikarya</taxon>
        <taxon>Ascomycota</taxon>
        <taxon>Pezizomycotina</taxon>
        <taxon>Dothideomycetes</taxon>
        <taxon>Pleosporomycetidae</taxon>
        <taxon>Pleosporales</taxon>
        <taxon>Torulaceae</taxon>
        <taxon>Dendryphion</taxon>
    </lineage>
</organism>
<proteinExistence type="predicted"/>
<dbReference type="EMBL" id="JAGMWT010000005">
    <property type="protein sequence ID" value="KAH7128774.1"/>
    <property type="molecule type" value="Genomic_DNA"/>
</dbReference>
<dbReference type="InterPro" id="IPR050740">
    <property type="entry name" value="Aldehyde_DH_Superfamily"/>
</dbReference>
<dbReference type="PANTHER" id="PTHR43353:SF6">
    <property type="entry name" value="CYTOPLASMIC ALDEHYDE DEHYDROGENASE (EUROFUNG)"/>
    <property type="match status" value="1"/>
</dbReference>
<dbReference type="GO" id="GO:0004777">
    <property type="term" value="F:succinate-semialdehyde dehydrogenase (NAD+) activity"/>
    <property type="evidence" value="ECO:0007669"/>
    <property type="project" value="TreeGrafter"/>
</dbReference>
<accession>A0A9P9E166</accession>
<evidence type="ECO:0000313" key="3">
    <source>
        <dbReference type="EMBL" id="KAH7128774.1"/>
    </source>
</evidence>
<dbReference type="InterPro" id="IPR016162">
    <property type="entry name" value="Ald_DH_N"/>
</dbReference>
<dbReference type="Gene3D" id="3.40.309.10">
    <property type="entry name" value="Aldehyde Dehydrogenase, Chain A, domain 2"/>
    <property type="match status" value="1"/>
</dbReference>
<dbReference type="Gene3D" id="3.40.605.10">
    <property type="entry name" value="Aldehyde Dehydrogenase, Chain A, domain 1"/>
    <property type="match status" value="1"/>
</dbReference>
<evidence type="ECO:0000259" key="2">
    <source>
        <dbReference type="Pfam" id="PF00171"/>
    </source>
</evidence>
<dbReference type="GO" id="GO:0009450">
    <property type="term" value="P:gamma-aminobutyric acid catabolic process"/>
    <property type="evidence" value="ECO:0007669"/>
    <property type="project" value="TreeGrafter"/>
</dbReference>
<dbReference type="InterPro" id="IPR016163">
    <property type="entry name" value="Ald_DH_C"/>
</dbReference>
<feature type="domain" description="Aldehyde dehydrogenase" evidence="2">
    <location>
        <begin position="38"/>
        <end position="488"/>
    </location>
</feature>
<dbReference type="InterPro" id="IPR015590">
    <property type="entry name" value="Aldehyde_DH_dom"/>
</dbReference>
<comment type="caution">
    <text evidence="3">The sequence shown here is derived from an EMBL/GenBank/DDBJ whole genome shotgun (WGS) entry which is preliminary data.</text>
</comment>
<dbReference type="Proteomes" id="UP000700596">
    <property type="component" value="Unassembled WGS sequence"/>
</dbReference>
<protein>
    <submittedName>
        <fullName evidence="3">Aldehyde/histidinol dehydrogenase</fullName>
    </submittedName>
</protein>
<dbReference type="AlphaFoldDB" id="A0A9P9E166"/>
<keyword evidence="4" id="KW-1185">Reference proteome</keyword>
<dbReference type="InterPro" id="IPR016161">
    <property type="entry name" value="Ald_DH/histidinol_DH"/>
</dbReference>
<dbReference type="PANTHER" id="PTHR43353">
    <property type="entry name" value="SUCCINATE-SEMIALDEHYDE DEHYDROGENASE, MITOCHONDRIAL"/>
    <property type="match status" value="1"/>
</dbReference>
<dbReference type="Pfam" id="PF00171">
    <property type="entry name" value="Aldedh"/>
    <property type="match status" value="1"/>
</dbReference>
<dbReference type="SUPFAM" id="SSF53720">
    <property type="entry name" value="ALDH-like"/>
    <property type="match status" value="1"/>
</dbReference>
<dbReference type="OrthoDB" id="310895at2759"/>
<gene>
    <name evidence="3" type="ORF">B0J11DRAFT_578946</name>
</gene>
<keyword evidence="1" id="KW-0560">Oxidoreductase</keyword>
<name>A0A9P9E166_9PLEO</name>
<sequence length="502" mass="53707">MPIIPPSSPSSLPTVPLWINGAPHPSPSTLSLDKTPLFPVTSSLRNTPIHNAVSATPDDALLACASASTAFTTWRKTAPAHRRSLLLKAADIIERRAQELMEMQVAETSCPKEFAAFNIQAGVMYAREIAAATSELRGTVPQNREGPGGLDVGGLTVVVREPVGVVLVIPPWNGAVVLPVRAMTIALAAGCTLVVKASELCPRLHHLIAECYEEAGIPKGVINVIQAKREDAAPVVEAIIAHKAVRKVDFIGSAAVGRKIGQVCAKYLKPILMELGGKGPALVLEDADLEKAAGLCALGAILHHGQLCFSTERIIVHKAIYDQFIPLLVAAMSRIPKAGDAVTRESAIHAYDVLKDAEEKGAKFLVNGTEYISETSLKPTLVTNISEDARIKDEETFGPSASVYMAEDDDDAIQKANDSAYGLSAGVHSKNWEHAYNVAVQLEYGQVQINHMTPMDSPNGPIKGVKGSGWGSSNSIWGIHEFSIEKTIAFHPSGERDNFVRH</sequence>
<reference evidence="3" key="1">
    <citation type="journal article" date="2021" name="Nat. Commun.">
        <title>Genetic determinants of endophytism in the Arabidopsis root mycobiome.</title>
        <authorList>
            <person name="Mesny F."/>
            <person name="Miyauchi S."/>
            <person name="Thiergart T."/>
            <person name="Pickel B."/>
            <person name="Atanasova L."/>
            <person name="Karlsson M."/>
            <person name="Huettel B."/>
            <person name="Barry K.W."/>
            <person name="Haridas S."/>
            <person name="Chen C."/>
            <person name="Bauer D."/>
            <person name="Andreopoulos W."/>
            <person name="Pangilinan J."/>
            <person name="LaButti K."/>
            <person name="Riley R."/>
            <person name="Lipzen A."/>
            <person name="Clum A."/>
            <person name="Drula E."/>
            <person name="Henrissat B."/>
            <person name="Kohler A."/>
            <person name="Grigoriev I.V."/>
            <person name="Martin F.M."/>
            <person name="Hacquard S."/>
        </authorList>
    </citation>
    <scope>NUCLEOTIDE SEQUENCE</scope>
    <source>
        <strain evidence="3">MPI-CAGE-CH-0243</strain>
    </source>
</reference>
<evidence type="ECO:0000256" key="1">
    <source>
        <dbReference type="ARBA" id="ARBA00023002"/>
    </source>
</evidence>
<evidence type="ECO:0000313" key="4">
    <source>
        <dbReference type="Proteomes" id="UP000700596"/>
    </source>
</evidence>